<dbReference type="Gene3D" id="1.10.287.1490">
    <property type="match status" value="1"/>
</dbReference>
<feature type="coiled-coil region" evidence="1">
    <location>
        <begin position="130"/>
        <end position="157"/>
    </location>
</feature>
<keyword evidence="4" id="KW-1185">Reference proteome</keyword>
<sequence>MLLFISTLPIWLQFTLAFVPLVGVPLTLLSMRASLRTIRREREDALVEATRTKAEEKAALEARLTDYKQFKERHATEVSDLNGKYEKDRATMLVFTGTQQEFQRDLDSFKLTLHQNCHDITMLQSMPSRVQSLETKLDNLTTQISDLKQGQQLLRKELREDMHRDKSEIIDAIRNIRH</sequence>
<evidence type="ECO:0000256" key="2">
    <source>
        <dbReference type="SAM" id="Phobius"/>
    </source>
</evidence>
<dbReference type="Proteomes" id="UP000601361">
    <property type="component" value="Unassembled WGS sequence"/>
</dbReference>
<protein>
    <submittedName>
        <fullName evidence="3">Uncharacterized protein</fullName>
    </submittedName>
</protein>
<keyword evidence="2" id="KW-1133">Transmembrane helix</keyword>
<reference evidence="4" key="1">
    <citation type="journal article" date="2019" name="Int. J. Syst. Evol. Microbiol.">
        <title>The Global Catalogue of Microorganisms (GCM) 10K type strain sequencing project: providing services to taxonomists for standard genome sequencing and annotation.</title>
        <authorList>
            <consortium name="The Broad Institute Genomics Platform"/>
            <consortium name="The Broad Institute Genome Sequencing Center for Infectious Disease"/>
            <person name="Wu L."/>
            <person name="Ma J."/>
        </authorList>
    </citation>
    <scope>NUCLEOTIDE SEQUENCE [LARGE SCALE GENOMIC DNA]</scope>
    <source>
        <strain evidence="4">CGMCC 1.12990</strain>
    </source>
</reference>
<keyword evidence="2" id="KW-0472">Membrane</keyword>
<keyword evidence="1" id="KW-0175">Coiled coil</keyword>
<gene>
    <name evidence="3" type="ORF">GCM10011378_08390</name>
</gene>
<dbReference type="EMBL" id="BMGS01000002">
    <property type="protein sequence ID" value="GGG34294.1"/>
    <property type="molecule type" value="Genomic_DNA"/>
</dbReference>
<keyword evidence="2" id="KW-0812">Transmembrane</keyword>
<name>A0ABQ1WJJ3_9BACT</name>
<evidence type="ECO:0000313" key="3">
    <source>
        <dbReference type="EMBL" id="GGG34294.1"/>
    </source>
</evidence>
<accession>A0ABQ1WJJ3</accession>
<organism evidence="3 4">
    <name type="scientific">Hymenobacter glacieicola</name>
    <dbReference type="NCBI Taxonomy" id="1562124"/>
    <lineage>
        <taxon>Bacteria</taxon>
        <taxon>Pseudomonadati</taxon>
        <taxon>Bacteroidota</taxon>
        <taxon>Cytophagia</taxon>
        <taxon>Cytophagales</taxon>
        <taxon>Hymenobacteraceae</taxon>
        <taxon>Hymenobacter</taxon>
    </lineage>
</organism>
<comment type="caution">
    <text evidence="3">The sequence shown here is derived from an EMBL/GenBank/DDBJ whole genome shotgun (WGS) entry which is preliminary data.</text>
</comment>
<evidence type="ECO:0000256" key="1">
    <source>
        <dbReference type="SAM" id="Coils"/>
    </source>
</evidence>
<feature type="transmembrane region" description="Helical" evidence="2">
    <location>
        <begin position="12"/>
        <end position="31"/>
    </location>
</feature>
<proteinExistence type="predicted"/>
<dbReference type="RefSeq" id="WP_188556567.1">
    <property type="nucleotide sequence ID" value="NZ_BMGS01000002.1"/>
</dbReference>
<evidence type="ECO:0000313" key="4">
    <source>
        <dbReference type="Proteomes" id="UP000601361"/>
    </source>
</evidence>